<feature type="transmembrane region" description="Helical" evidence="4">
    <location>
        <begin position="12"/>
        <end position="33"/>
    </location>
</feature>
<name>A0A812NFK1_9DINO</name>
<dbReference type="PROSITE" id="PS50088">
    <property type="entry name" value="ANK_REPEAT"/>
    <property type="match status" value="6"/>
</dbReference>
<accession>A0A812NFK1</accession>
<protein>
    <submittedName>
        <fullName evidence="5">ANK1 protein</fullName>
    </submittedName>
</protein>
<feature type="repeat" description="ANK" evidence="3">
    <location>
        <begin position="499"/>
        <end position="531"/>
    </location>
</feature>
<feature type="repeat" description="ANK" evidence="3">
    <location>
        <begin position="598"/>
        <end position="630"/>
    </location>
</feature>
<feature type="transmembrane region" description="Helical" evidence="4">
    <location>
        <begin position="168"/>
        <end position="190"/>
    </location>
</feature>
<keyword evidence="4" id="KW-1133">Transmembrane helix</keyword>
<sequence>MSRSTKYFTSILLRVCDVIFKFGVFCVLLGAGLTGWGCSCPCSGSALYGTAVGPCAASPLPPNGTCYARVAYVPLSCCLLGLALVVYFQCWSRAAASQASDDASMLRDPADLPSALDSLGTVATLAAGFVMYNITTFDTDVIRGPLFHQHGNLFGLNRWGYAFLWANWLAFSLGVAVTMCVQIINGNFAWITDEDRRRRYLTAVESRLRPVEILTLSSLVCFVLAFGLLGMAKMSPDRPEGFVASLALLSVLAVQAQKMSKYRKHAERGERGIILDQSLSVAVLQKQLNAITSPSMMFGGFAYNGISFLFRSGAELAPTYVVGPLTGMDVQQPRILYDGQDLEDSTTLESPRDLQLLLLSFSGVSDLTAAAAEGGHVQILCLLLEAHAIANSAVAGSRCEEQCANWIAARNNHVGVVRCLLSVRADKDLPNRDGGSPLLAAAALGHVETSQALLEACADKNAPDQDGDVPLSIASGYGHVEIVRLLLASRAEMTVRNTSGDTPLGVASMRGKPETARALLQAGCCKDERDSEGATPLWLASKYGHTDTVHVLLEAGVDRNACNDDGQSPLWTACTHGHKKIVKLLLGSAADPNLECNSGNTPLGMASRNCHMETVRVLLDADVDIVRQNKWGKTALNLAENAGHKEIARLLVEGTGFPEPKA</sequence>
<dbReference type="InterPro" id="IPR050889">
    <property type="entry name" value="Dendritic_Spine_Reg/Scaffold"/>
</dbReference>
<dbReference type="Pfam" id="PF00023">
    <property type="entry name" value="Ank"/>
    <property type="match status" value="1"/>
</dbReference>
<feature type="non-terminal residue" evidence="5">
    <location>
        <position position="662"/>
    </location>
</feature>
<evidence type="ECO:0000256" key="1">
    <source>
        <dbReference type="ARBA" id="ARBA00022737"/>
    </source>
</evidence>
<organism evidence="5 6">
    <name type="scientific">Symbiodinium necroappetens</name>
    <dbReference type="NCBI Taxonomy" id="1628268"/>
    <lineage>
        <taxon>Eukaryota</taxon>
        <taxon>Sar</taxon>
        <taxon>Alveolata</taxon>
        <taxon>Dinophyceae</taxon>
        <taxon>Suessiales</taxon>
        <taxon>Symbiodiniaceae</taxon>
        <taxon>Symbiodinium</taxon>
    </lineage>
</organism>
<evidence type="ECO:0000313" key="5">
    <source>
        <dbReference type="EMBL" id="CAE7295179.1"/>
    </source>
</evidence>
<dbReference type="PROSITE" id="PS50297">
    <property type="entry name" value="ANK_REP_REGION"/>
    <property type="match status" value="6"/>
</dbReference>
<feature type="repeat" description="ANK" evidence="3">
    <location>
        <begin position="466"/>
        <end position="498"/>
    </location>
</feature>
<dbReference type="SUPFAM" id="SSF48403">
    <property type="entry name" value="Ankyrin repeat"/>
    <property type="match status" value="1"/>
</dbReference>
<dbReference type="OrthoDB" id="426769at2759"/>
<feature type="transmembrane region" description="Helical" evidence="4">
    <location>
        <begin position="70"/>
        <end position="91"/>
    </location>
</feature>
<keyword evidence="4" id="KW-0472">Membrane</keyword>
<dbReference type="Proteomes" id="UP000601435">
    <property type="component" value="Unassembled WGS sequence"/>
</dbReference>
<feature type="transmembrane region" description="Helical" evidence="4">
    <location>
        <begin position="112"/>
        <end position="134"/>
    </location>
</feature>
<evidence type="ECO:0000256" key="3">
    <source>
        <dbReference type="PROSITE-ProRule" id="PRU00023"/>
    </source>
</evidence>
<dbReference type="InterPro" id="IPR036770">
    <property type="entry name" value="Ankyrin_rpt-contain_sf"/>
</dbReference>
<dbReference type="SMART" id="SM00248">
    <property type="entry name" value="ANK"/>
    <property type="match status" value="9"/>
</dbReference>
<keyword evidence="2 3" id="KW-0040">ANK repeat</keyword>
<evidence type="ECO:0000256" key="4">
    <source>
        <dbReference type="SAM" id="Phobius"/>
    </source>
</evidence>
<feature type="repeat" description="ANK" evidence="3">
    <location>
        <begin position="565"/>
        <end position="597"/>
    </location>
</feature>
<keyword evidence="6" id="KW-1185">Reference proteome</keyword>
<dbReference type="AlphaFoldDB" id="A0A812NFK1"/>
<keyword evidence="1" id="KW-0677">Repeat</keyword>
<proteinExistence type="predicted"/>
<dbReference type="InterPro" id="IPR002110">
    <property type="entry name" value="Ankyrin_rpt"/>
</dbReference>
<dbReference type="Gene3D" id="1.25.40.20">
    <property type="entry name" value="Ankyrin repeat-containing domain"/>
    <property type="match status" value="4"/>
</dbReference>
<evidence type="ECO:0000313" key="6">
    <source>
        <dbReference type="Proteomes" id="UP000601435"/>
    </source>
</evidence>
<gene>
    <name evidence="5" type="primary">ANK1</name>
    <name evidence="5" type="ORF">SNEC2469_LOCUS7246</name>
</gene>
<keyword evidence="4" id="KW-0812">Transmembrane</keyword>
<evidence type="ECO:0000256" key="2">
    <source>
        <dbReference type="ARBA" id="ARBA00023043"/>
    </source>
</evidence>
<feature type="transmembrane region" description="Helical" evidence="4">
    <location>
        <begin position="211"/>
        <end position="232"/>
    </location>
</feature>
<feature type="repeat" description="ANK" evidence="3">
    <location>
        <begin position="532"/>
        <end position="564"/>
    </location>
</feature>
<comment type="caution">
    <text evidence="5">The sequence shown here is derived from an EMBL/GenBank/DDBJ whole genome shotgun (WGS) entry which is preliminary data.</text>
</comment>
<dbReference type="PANTHER" id="PTHR24166:SF48">
    <property type="entry name" value="PROTEIN VAPYRIN"/>
    <property type="match status" value="1"/>
</dbReference>
<feature type="repeat" description="ANK" evidence="3">
    <location>
        <begin position="433"/>
        <end position="465"/>
    </location>
</feature>
<dbReference type="PANTHER" id="PTHR24166">
    <property type="entry name" value="ROLLING PEBBLES, ISOFORM B"/>
    <property type="match status" value="1"/>
</dbReference>
<dbReference type="EMBL" id="CAJNJA010012369">
    <property type="protein sequence ID" value="CAE7295179.1"/>
    <property type="molecule type" value="Genomic_DNA"/>
</dbReference>
<reference evidence="5" key="1">
    <citation type="submission" date="2021-02" db="EMBL/GenBank/DDBJ databases">
        <authorList>
            <person name="Dougan E. K."/>
            <person name="Rhodes N."/>
            <person name="Thang M."/>
            <person name="Chan C."/>
        </authorList>
    </citation>
    <scope>NUCLEOTIDE SEQUENCE</scope>
</reference>
<dbReference type="Pfam" id="PF12796">
    <property type="entry name" value="Ank_2"/>
    <property type="match status" value="2"/>
</dbReference>